<proteinExistence type="predicted"/>
<gene>
    <name evidence="1" type="ORF">QAD02_006860</name>
</gene>
<accession>A0ACC2N242</accession>
<evidence type="ECO:0000313" key="1">
    <source>
        <dbReference type="EMBL" id="KAJ8665198.1"/>
    </source>
</evidence>
<organism evidence="1 2">
    <name type="scientific">Eretmocerus hayati</name>
    <dbReference type="NCBI Taxonomy" id="131215"/>
    <lineage>
        <taxon>Eukaryota</taxon>
        <taxon>Metazoa</taxon>
        <taxon>Ecdysozoa</taxon>
        <taxon>Arthropoda</taxon>
        <taxon>Hexapoda</taxon>
        <taxon>Insecta</taxon>
        <taxon>Pterygota</taxon>
        <taxon>Neoptera</taxon>
        <taxon>Endopterygota</taxon>
        <taxon>Hymenoptera</taxon>
        <taxon>Apocrita</taxon>
        <taxon>Proctotrupomorpha</taxon>
        <taxon>Chalcidoidea</taxon>
        <taxon>Aphelinidae</taxon>
        <taxon>Aphelininae</taxon>
        <taxon>Eretmocerus</taxon>
    </lineage>
</organism>
<comment type="caution">
    <text evidence="1">The sequence shown here is derived from an EMBL/GenBank/DDBJ whole genome shotgun (WGS) entry which is preliminary data.</text>
</comment>
<name>A0ACC2N242_9HYME</name>
<dbReference type="Proteomes" id="UP001239111">
    <property type="component" value="Chromosome 4"/>
</dbReference>
<reference evidence="1" key="1">
    <citation type="submission" date="2023-04" db="EMBL/GenBank/DDBJ databases">
        <title>A chromosome-level genome assembly of the parasitoid wasp Eretmocerus hayati.</title>
        <authorList>
            <person name="Zhong Y."/>
            <person name="Liu S."/>
            <person name="Liu Y."/>
        </authorList>
    </citation>
    <scope>NUCLEOTIDE SEQUENCE</scope>
    <source>
        <strain evidence="1">ZJU_SS_LIU_2023</strain>
    </source>
</reference>
<keyword evidence="2" id="KW-1185">Reference proteome</keyword>
<dbReference type="EMBL" id="CM056744">
    <property type="protein sequence ID" value="KAJ8665198.1"/>
    <property type="molecule type" value="Genomic_DNA"/>
</dbReference>
<sequence>MDRCDDVKSPNDWYWSACNYIYGSCTNNLSREKSIMPLINQQSTLEYHDDYQDYHAGNSLNPTNTETGSPYYSTGSYQENQFLEQPFSSHNASKKSVISWYDSHFVDDSNLTDYLNRENQQIQAFEDFIFYDGDSEEVQVDEDITHNGIDICRSSDQPNSLGREEIELNTSKSICIREGVQKLSKSSSDQIIKQPWVQWKEQNIQLKNVIRVDQKTGEKRGGNDTNNTLRSTLTQCGPYNMFDFSSSALPPTPQSKHESKDCNRSLDKEKFRSKSVSRTGSNHGKQVKKIWVPLSEQWEHTDNETNFGNPVQVSISQTRQNSRGNDSCNSKVSFKISRRGIDTKLLGRMPKSNTGSFASKINRDLKFPASDRIFQVHEKAEEKLLKEFRNEEARENKIKAATVQEGSTARREQGNMDEEFPTNVIHNRGIREESPVVTNEQNWHKDGQYDAEQGQKEERKTLQTIEVIELGVERLRDVVEIHLGTCIIPNVKLFILDIEEILPMIDAAEAELDRGGTLLLIESLAEVLEEILSRDPSPTHAILLLIESLAEVLEEILSRDLFPTHAILLLIESLAEVLEEILSRDLFPTHVTLLLIEPLAEVLEEILTRDLSPTHVILLLIESLAEVLEEILRRDLSPSHVTLLLIELLAEV</sequence>
<protein>
    <submittedName>
        <fullName evidence="1">Uncharacterized protein</fullName>
    </submittedName>
</protein>
<evidence type="ECO:0000313" key="2">
    <source>
        <dbReference type="Proteomes" id="UP001239111"/>
    </source>
</evidence>